<evidence type="ECO:0000313" key="1">
    <source>
        <dbReference type="EMBL" id="GBN67804.1"/>
    </source>
</evidence>
<dbReference type="Proteomes" id="UP000499080">
    <property type="component" value="Unassembled WGS sequence"/>
</dbReference>
<accession>A0A4Y2QWJ6</accession>
<keyword evidence="2" id="KW-1185">Reference proteome</keyword>
<organism evidence="1 2">
    <name type="scientific">Araneus ventricosus</name>
    <name type="common">Orbweaver spider</name>
    <name type="synonym">Epeira ventricosa</name>
    <dbReference type="NCBI Taxonomy" id="182803"/>
    <lineage>
        <taxon>Eukaryota</taxon>
        <taxon>Metazoa</taxon>
        <taxon>Ecdysozoa</taxon>
        <taxon>Arthropoda</taxon>
        <taxon>Chelicerata</taxon>
        <taxon>Arachnida</taxon>
        <taxon>Araneae</taxon>
        <taxon>Araneomorphae</taxon>
        <taxon>Entelegynae</taxon>
        <taxon>Araneoidea</taxon>
        <taxon>Araneidae</taxon>
        <taxon>Araneus</taxon>
    </lineage>
</organism>
<dbReference type="AlphaFoldDB" id="A0A4Y2QWJ6"/>
<dbReference type="EMBL" id="BGPR01015048">
    <property type="protein sequence ID" value="GBN67804.1"/>
    <property type="molecule type" value="Genomic_DNA"/>
</dbReference>
<gene>
    <name evidence="1" type="ORF">AVEN_232089_1</name>
</gene>
<sequence length="104" mass="11724">MLAPCLLLGTTFTRGGSIPWQMAVSPQPHLVGTWSKISFLSSKRSHPLLRVQRKQWSLQKGFRCNEIPVRGDVVSKGWLLQRGRCHVEEIDGGTEGLWGYRGLH</sequence>
<evidence type="ECO:0000313" key="2">
    <source>
        <dbReference type="Proteomes" id="UP000499080"/>
    </source>
</evidence>
<comment type="caution">
    <text evidence="1">The sequence shown here is derived from an EMBL/GenBank/DDBJ whole genome shotgun (WGS) entry which is preliminary data.</text>
</comment>
<proteinExistence type="predicted"/>
<name>A0A4Y2QWJ6_ARAVE</name>
<reference evidence="1 2" key="1">
    <citation type="journal article" date="2019" name="Sci. Rep.">
        <title>Orb-weaving spider Araneus ventricosus genome elucidates the spidroin gene catalogue.</title>
        <authorList>
            <person name="Kono N."/>
            <person name="Nakamura H."/>
            <person name="Ohtoshi R."/>
            <person name="Moran D.A.P."/>
            <person name="Shinohara A."/>
            <person name="Yoshida Y."/>
            <person name="Fujiwara M."/>
            <person name="Mori M."/>
            <person name="Tomita M."/>
            <person name="Arakawa K."/>
        </authorList>
    </citation>
    <scope>NUCLEOTIDE SEQUENCE [LARGE SCALE GENOMIC DNA]</scope>
</reference>
<protein>
    <submittedName>
        <fullName evidence="1">Uncharacterized protein</fullName>
    </submittedName>
</protein>